<dbReference type="InterPro" id="IPR036465">
    <property type="entry name" value="vWFA_dom_sf"/>
</dbReference>
<organism evidence="3 4">
    <name type="scientific">Dimorphilus gyrociliatus</name>
    <dbReference type="NCBI Taxonomy" id="2664684"/>
    <lineage>
        <taxon>Eukaryota</taxon>
        <taxon>Metazoa</taxon>
        <taxon>Spiralia</taxon>
        <taxon>Lophotrochozoa</taxon>
        <taxon>Annelida</taxon>
        <taxon>Polychaeta</taxon>
        <taxon>Polychaeta incertae sedis</taxon>
        <taxon>Dinophilidae</taxon>
        <taxon>Dimorphilus</taxon>
    </lineage>
</organism>
<dbReference type="Pfam" id="PF07002">
    <property type="entry name" value="Copine"/>
    <property type="match status" value="1"/>
</dbReference>
<keyword evidence="1" id="KW-0812">Transmembrane</keyword>
<dbReference type="OrthoDB" id="5855668at2759"/>
<accession>A0A7I8VK03</accession>
<dbReference type="InterPro" id="IPR010734">
    <property type="entry name" value="Copine_C"/>
</dbReference>
<dbReference type="GO" id="GO:0016567">
    <property type="term" value="P:protein ubiquitination"/>
    <property type="evidence" value="ECO:0007669"/>
    <property type="project" value="TreeGrafter"/>
</dbReference>
<dbReference type="SUPFAM" id="SSF53300">
    <property type="entry name" value="vWA-like"/>
    <property type="match status" value="1"/>
</dbReference>
<proteinExistence type="predicted"/>
<evidence type="ECO:0000256" key="1">
    <source>
        <dbReference type="SAM" id="Phobius"/>
    </source>
</evidence>
<keyword evidence="4" id="KW-1185">Reference proteome</keyword>
<dbReference type="SMART" id="SM00327">
    <property type="entry name" value="VWA"/>
    <property type="match status" value="1"/>
</dbReference>
<keyword evidence="1" id="KW-0472">Membrane</keyword>
<sequence length="298" mass="34044">MTEREIHTSYILPLVIVVVIIWLLVRWFKNRKLTKVKSNSFFQLYGTKKFQLIADRFHSIEDVSEAIRAAGLESSNIIFGVDFTKSNEWQGRKTFEGRCLHDVSIGGLNPYQQVIRILGSAIEKFDDDNIIPCFGFGDVTSRDVSVFPFREEGYCRGFHDALSAYTQLAKRVKMSGPTSFAPLIYKAIDIIQQTKSYHILVIIADGQMTSEAPTRKAIIDASNWPLSIILIGVGDGPWEEMENYDDRLPQRKFDNFQFVNYNKLRSQGEYSDAAFALNALMEIPDQYKAIRELGLLNF</sequence>
<dbReference type="PANTHER" id="PTHR45751">
    <property type="entry name" value="COPINE FAMILY PROTEIN 1"/>
    <property type="match status" value="1"/>
</dbReference>
<dbReference type="Gene3D" id="3.40.50.410">
    <property type="entry name" value="von Willebrand factor, type A domain"/>
    <property type="match status" value="1"/>
</dbReference>
<dbReference type="EMBL" id="CAJFCJ010000006">
    <property type="protein sequence ID" value="CAD5116547.1"/>
    <property type="molecule type" value="Genomic_DNA"/>
</dbReference>
<evidence type="ECO:0000313" key="4">
    <source>
        <dbReference type="Proteomes" id="UP000549394"/>
    </source>
</evidence>
<name>A0A7I8VK03_9ANNE</name>
<feature type="domain" description="VWFA" evidence="2">
    <location>
        <begin position="74"/>
        <end position="268"/>
    </location>
</feature>
<evidence type="ECO:0000259" key="2">
    <source>
        <dbReference type="SMART" id="SM00327"/>
    </source>
</evidence>
<dbReference type="Proteomes" id="UP000549394">
    <property type="component" value="Unassembled WGS sequence"/>
</dbReference>
<reference evidence="3 4" key="1">
    <citation type="submission" date="2020-08" db="EMBL/GenBank/DDBJ databases">
        <authorList>
            <person name="Hejnol A."/>
        </authorList>
    </citation>
    <scope>NUCLEOTIDE SEQUENCE [LARGE SCALE GENOMIC DNA]</scope>
</reference>
<dbReference type="AlphaFoldDB" id="A0A7I8VK03"/>
<dbReference type="GO" id="GO:0005634">
    <property type="term" value="C:nucleus"/>
    <property type="evidence" value="ECO:0007669"/>
    <property type="project" value="TreeGrafter"/>
</dbReference>
<keyword evidence="1" id="KW-1133">Transmembrane helix</keyword>
<dbReference type="GO" id="GO:0004842">
    <property type="term" value="F:ubiquitin-protein transferase activity"/>
    <property type="evidence" value="ECO:0007669"/>
    <property type="project" value="TreeGrafter"/>
</dbReference>
<dbReference type="PANTHER" id="PTHR45751:SF53">
    <property type="entry name" value="VWFA DOMAIN-CONTAINING PROTEIN"/>
    <property type="match status" value="1"/>
</dbReference>
<evidence type="ECO:0000313" key="3">
    <source>
        <dbReference type="EMBL" id="CAD5116547.1"/>
    </source>
</evidence>
<dbReference type="InterPro" id="IPR052079">
    <property type="entry name" value="E3_ligase/Copine_domain"/>
</dbReference>
<protein>
    <submittedName>
        <fullName evidence="3">DgyrCDS5426</fullName>
    </submittedName>
</protein>
<comment type="caution">
    <text evidence="3">The sequence shown here is derived from an EMBL/GenBank/DDBJ whole genome shotgun (WGS) entry which is preliminary data.</text>
</comment>
<dbReference type="InterPro" id="IPR002035">
    <property type="entry name" value="VWF_A"/>
</dbReference>
<gene>
    <name evidence="3" type="ORF">DGYR_LOCUS5156</name>
</gene>
<feature type="transmembrane region" description="Helical" evidence="1">
    <location>
        <begin position="6"/>
        <end position="25"/>
    </location>
</feature>